<keyword evidence="3" id="KW-1185">Reference proteome</keyword>
<dbReference type="Gene3D" id="3.90.25.10">
    <property type="entry name" value="UDP-galactose 4-epimerase, domain 1"/>
    <property type="match status" value="1"/>
</dbReference>
<organism evidence="2 3">
    <name type="scientific">Paractinoplanes pyxinae</name>
    <dbReference type="NCBI Taxonomy" id="2997416"/>
    <lineage>
        <taxon>Bacteria</taxon>
        <taxon>Bacillati</taxon>
        <taxon>Actinomycetota</taxon>
        <taxon>Actinomycetes</taxon>
        <taxon>Micromonosporales</taxon>
        <taxon>Micromonosporaceae</taxon>
        <taxon>Paractinoplanes</taxon>
    </lineage>
</organism>
<reference evidence="2" key="1">
    <citation type="submission" date="2022-11" db="EMBL/GenBank/DDBJ databases">
        <authorList>
            <person name="Somphong A."/>
            <person name="Phongsopitanun W."/>
        </authorList>
    </citation>
    <scope>NUCLEOTIDE SEQUENCE</scope>
    <source>
        <strain evidence="2">Pm04-4</strain>
    </source>
</reference>
<evidence type="ECO:0000259" key="1">
    <source>
        <dbReference type="Pfam" id="PF05368"/>
    </source>
</evidence>
<feature type="domain" description="NmrA-like" evidence="1">
    <location>
        <begin position="3"/>
        <end position="219"/>
    </location>
</feature>
<protein>
    <submittedName>
        <fullName evidence="2">SDR family oxidoreductase</fullName>
    </submittedName>
</protein>
<comment type="caution">
    <text evidence="2">The sequence shown here is derived from an EMBL/GenBank/DDBJ whole genome shotgun (WGS) entry which is preliminary data.</text>
</comment>
<dbReference type="RefSeq" id="WP_267564037.1">
    <property type="nucleotide sequence ID" value="NZ_JAPNTZ010000006.1"/>
</dbReference>
<dbReference type="InterPro" id="IPR052718">
    <property type="entry name" value="NmrA-type_oxidoreductase"/>
</dbReference>
<gene>
    <name evidence="2" type="ORF">OWR29_17915</name>
</gene>
<evidence type="ECO:0000313" key="3">
    <source>
        <dbReference type="Proteomes" id="UP001151002"/>
    </source>
</evidence>
<sequence>MGLIVITGASGRLGGRVARKLDGAKRLLVRDAARAPHTDGAEVAVAEYRDGEAVRRGLEGAETVFMVSAAETPERVAEHRSFVDAAVRAGVRQLVYTSFVGAAPDASFTLARDHWATEEHIRRSGLAFTFLRDNLYADFLPLMVGEDGIIRGPAGDGRAAVVAQDGIADAAVAVLRDPVAHSGRTYDLTGPAALTLAEVAATISAATGRPVGYHNETLPEAYASRSSYGAPDWQVEAWVSTYTAIANGELEAVSTAIPELTGHPATTLAELLTT</sequence>
<dbReference type="CDD" id="cd05269">
    <property type="entry name" value="TMR_SDR_a"/>
    <property type="match status" value="1"/>
</dbReference>
<dbReference type="SUPFAM" id="SSF51735">
    <property type="entry name" value="NAD(P)-binding Rossmann-fold domains"/>
    <property type="match status" value="1"/>
</dbReference>
<accession>A0ABT4B071</accession>
<name>A0ABT4B071_9ACTN</name>
<dbReference type="InterPro" id="IPR036291">
    <property type="entry name" value="NAD(P)-bd_dom_sf"/>
</dbReference>
<dbReference type="PANTHER" id="PTHR47129:SF1">
    <property type="entry name" value="NMRA-LIKE DOMAIN-CONTAINING PROTEIN"/>
    <property type="match status" value="1"/>
</dbReference>
<dbReference type="InterPro" id="IPR008030">
    <property type="entry name" value="NmrA-like"/>
</dbReference>
<proteinExistence type="predicted"/>
<evidence type="ECO:0000313" key="2">
    <source>
        <dbReference type="EMBL" id="MCY1139882.1"/>
    </source>
</evidence>
<dbReference type="Pfam" id="PF05368">
    <property type="entry name" value="NmrA"/>
    <property type="match status" value="1"/>
</dbReference>
<dbReference type="EMBL" id="JAPNTZ010000006">
    <property type="protein sequence ID" value="MCY1139882.1"/>
    <property type="molecule type" value="Genomic_DNA"/>
</dbReference>
<dbReference type="Gene3D" id="3.40.50.720">
    <property type="entry name" value="NAD(P)-binding Rossmann-like Domain"/>
    <property type="match status" value="1"/>
</dbReference>
<dbReference type="Proteomes" id="UP001151002">
    <property type="component" value="Unassembled WGS sequence"/>
</dbReference>
<dbReference type="PANTHER" id="PTHR47129">
    <property type="entry name" value="QUINONE OXIDOREDUCTASE 2"/>
    <property type="match status" value="1"/>
</dbReference>